<accession>A0AAU9CK31</accession>
<reference evidence="1 2" key="1">
    <citation type="submission" date="2021-12" db="EMBL/GenBank/DDBJ databases">
        <title>Genome sequencing of bacteria with rrn-lacking chromosome and rrn-plasmid.</title>
        <authorList>
            <person name="Anda M."/>
            <person name="Iwasaki W."/>
        </authorList>
    </citation>
    <scope>NUCLEOTIDE SEQUENCE [LARGE SCALE GENOMIC DNA]</scope>
    <source>
        <strain evidence="1 2">DSM 100852</strain>
    </source>
</reference>
<gene>
    <name evidence="1" type="ORF">FUAX_29600</name>
</gene>
<dbReference type="Proteomes" id="UP001348817">
    <property type="component" value="Chromosome"/>
</dbReference>
<dbReference type="Gene3D" id="2.180.10.10">
    <property type="entry name" value="RHS repeat-associated core"/>
    <property type="match status" value="1"/>
</dbReference>
<evidence type="ECO:0000313" key="2">
    <source>
        <dbReference type="Proteomes" id="UP001348817"/>
    </source>
</evidence>
<name>A0AAU9CK31_9BACT</name>
<sequence>MRIHTYIILLAMALFPITAKSQLKNDLEKEGLKGPVSTVQLELYQGKMEGGTVREGRPIGFYVTDYNETGFRTQERSGHFIDKWEYDAKGYKTKVTRLHLDGTIQQDRIFENDSKGRCLADRCVNSLGELINKRVFEYDDQENKITRKQVFPTSPREVRVSFYDNKQNLIREDIYFPQPSELRQRTLFRYNSLGQKMEERTMSDISTLLYNQQGDVTNITYSDGTRTSVVKYVYKYDSRDNWIEKHELIDGKAGNFYIRQISYRDSH</sequence>
<evidence type="ECO:0000313" key="1">
    <source>
        <dbReference type="EMBL" id="BDD10528.1"/>
    </source>
</evidence>
<dbReference type="AlphaFoldDB" id="A0AAU9CK31"/>
<dbReference type="EMBL" id="AP025314">
    <property type="protein sequence ID" value="BDD10528.1"/>
    <property type="molecule type" value="Genomic_DNA"/>
</dbReference>
<organism evidence="1 2">
    <name type="scientific">Fulvitalea axinellae</name>
    <dbReference type="NCBI Taxonomy" id="1182444"/>
    <lineage>
        <taxon>Bacteria</taxon>
        <taxon>Pseudomonadati</taxon>
        <taxon>Bacteroidota</taxon>
        <taxon>Cytophagia</taxon>
        <taxon>Cytophagales</taxon>
        <taxon>Persicobacteraceae</taxon>
        <taxon>Fulvitalea</taxon>
    </lineage>
</organism>
<proteinExistence type="predicted"/>
<protein>
    <recommendedName>
        <fullName evidence="3">YD repeat-containing protein</fullName>
    </recommendedName>
</protein>
<keyword evidence="2" id="KW-1185">Reference proteome</keyword>
<evidence type="ECO:0008006" key="3">
    <source>
        <dbReference type="Google" id="ProtNLM"/>
    </source>
</evidence>
<dbReference type="KEGG" id="fax:FUAX_29600"/>
<dbReference type="RefSeq" id="WP_338392076.1">
    <property type="nucleotide sequence ID" value="NZ_AP025314.1"/>
</dbReference>